<evidence type="ECO:0000313" key="1">
    <source>
        <dbReference type="EMBL" id="OLP85569.1"/>
    </source>
</evidence>
<dbReference type="AlphaFoldDB" id="A0A1Q9CRM1"/>
<comment type="caution">
    <text evidence="1">The sequence shown here is derived from an EMBL/GenBank/DDBJ whole genome shotgun (WGS) entry which is preliminary data.</text>
</comment>
<sequence>MRKDQAFCEAQDYADEHKKFQAMAGDMATSLLGTTASPQRSQALRAGFALALVGSGVLMGIAMERAGATAAIALTSQEPLPAGILEGLEGYTQLFSKMDASMLPRVFHKQMSMSALANESDLSSFQVMDYSGLEGMLTTFTDVFEGRKPESILPKDLRGLKGASMIGATSPVTHYRLGPSEYVTEIYDTLARDGKVLVAFHTNLHWIKTTDGWRIKVKSDTRDASWAGKQDADVRRARFTGVKLLKRPVAEIKKTDFELPDTGRGRTVFSYMACVGLGTVMRAGAVGKDRQEVEKEIACPGELILALGGKYSVCPEARVMPVIPGQTMVVSGAAGAVGSVAAQLGKARGMKVVGIAGGAKKVGVEGFCESRWRNSLPDSLERIQKRNEKNHTGAQLQWSIPYVLEIIHEDSRRKGDENTPAASPANRRKNLKQAFYSRSQQVQVQEWHSKIWPGVPLPRPLPYKVRTGQLGCLPERTAHTSVLIASLGWMIYDPAKRASTVRNAASVLTGLVTMLCRMEQQTLVLWDMQRLTPVHCMLNRDGTFNGDLLWGADCARKRLFLDMWHRQLASLSGAEPQGLGVKTMPHTPHVADVIVFAFSRTWYDGDDPDDVHEDVKDDQGLRLCTGVEQMRHMPRRHMPWHVFWDALEKLRSGKEVFISAAVKEWKISSWEFAIKVTYLARMRAEFQNHSMITDTDVAVKRVRDQALSADHSLVQAAAALEEIEEKCYQCIRDNHAWVERAVTQQFEEGSTGPLFSIWALRLERSRIPFAILENTPDFHVNIVHDMLSHLYHIYELMVDLADVGHSGAARKRVYVILVTKQYRIIADPRHIYKEVVTSIRQRFTTRPRDYLTASALEIRPSSLRTETQRMRRLRDVEWQPELDNLSYLLSSREREVMTRLDQTYERLYGVPPSMQPDLVYFLGDSAERQNWSAKSGKLPTFRRNAVTGKYWYPAAQRWLTNPEKMLGGNPEHLFYLLALDARFQPPKP</sequence>
<dbReference type="EMBL" id="LSRX01000968">
    <property type="protein sequence ID" value="OLP85569.1"/>
    <property type="molecule type" value="Genomic_DNA"/>
</dbReference>
<dbReference type="SUPFAM" id="SSF51735">
    <property type="entry name" value="NAD(P)-binding Rossmann-fold domains"/>
    <property type="match status" value="1"/>
</dbReference>
<gene>
    <name evidence="1" type="ORF">AK812_SmicGene33423</name>
</gene>
<dbReference type="OrthoDB" id="416507at2759"/>
<keyword evidence="2" id="KW-1185">Reference proteome</keyword>
<protein>
    <submittedName>
        <fullName evidence="1">Uncharacterized protein</fullName>
    </submittedName>
</protein>
<dbReference type="Proteomes" id="UP000186817">
    <property type="component" value="Unassembled WGS sequence"/>
</dbReference>
<name>A0A1Q9CRM1_SYMMI</name>
<reference evidence="1 2" key="1">
    <citation type="submission" date="2016-02" db="EMBL/GenBank/DDBJ databases">
        <title>Genome analysis of coral dinoflagellate symbionts highlights evolutionary adaptations to a symbiotic lifestyle.</title>
        <authorList>
            <person name="Aranda M."/>
            <person name="Li Y."/>
            <person name="Liew Y.J."/>
            <person name="Baumgarten S."/>
            <person name="Simakov O."/>
            <person name="Wilson M."/>
            <person name="Piel J."/>
            <person name="Ashoor H."/>
            <person name="Bougouffa S."/>
            <person name="Bajic V.B."/>
            <person name="Ryu T."/>
            <person name="Ravasi T."/>
            <person name="Bayer T."/>
            <person name="Micklem G."/>
            <person name="Kim H."/>
            <person name="Bhak J."/>
            <person name="Lajeunesse T.C."/>
            <person name="Voolstra C.R."/>
        </authorList>
    </citation>
    <scope>NUCLEOTIDE SEQUENCE [LARGE SCALE GENOMIC DNA]</scope>
    <source>
        <strain evidence="1 2">CCMP2467</strain>
    </source>
</reference>
<dbReference type="InterPro" id="IPR036291">
    <property type="entry name" value="NAD(P)-bd_dom_sf"/>
</dbReference>
<organism evidence="1 2">
    <name type="scientific">Symbiodinium microadriaticum</name>
    <name type="common">Dinoflagellate</name>
    <name type="synonym">Zooxanthella microadriatica</name>
    <dbReference type="NCBI Taxonomy" id="2951"/>
    <lineage>
        <taxon>Eukaryota</taxon>
        <taxon>Sar</taxon>
        <taxon>Alveolata</taxon>
        <taxon>Dinophyceae</taxon>
        <taxon>Suessiales</taxon>
        <taxon>Symbiodiniaceae</taxon>
        <taxon>Symbiodinium</taxon>
    </lineage>
</organism>
<accession>A0A1Q9CRM1</accession>
<evidence type="ECO:0000313" key="2">
    <source>
        <dbReference type="Proteomes" id="UP000186817"/>
    </source>
</evidence>
<proteinExistence type="predicted"/>
<dbReference type="Gene3D" id="3.40.50.720">
    <property type="entry name" value="NAD(P)-binding Rossmann-like Domain"/>
    <property type="match status" value="1"/>
</dbReference>